<dbReference type="AlphaFoldDB" id="A0AAV7RXD6"/>
<organism evidence="1 2">
    <name type="scientific">Pleurodeles waltl</name>
    <name type="common">Iberian ribbed newt</name>
    <dbReference type="NCBI Taxonomy" id="8319"/>
    <lineage>
        <taxon>Eukaryota</taxon>
        <taxon>Metazoa</taxon>
        <taxon>Chordata</taxon>
        <taxon>Craniata</taxon>
        <taxon>Vertebrata</taxon>
        <taxon>Euteleostomi</taxon>
        <taxon>Amphibia</taxon>
        <taxon>Batrachia</taxon>
        <taxon>Caudata</taxon>
        <taxon>Salamandroidea</taxon>
        <taxon>Salamandridae</taxon>
        <taxon>Pleurodelinae</taxon>
        <taxon>Pleurodeles</taxon>
    </lineage>
</organism>
<dbReference type="EMBL" id="JANPWB010000009">
    <property type="protein sequence ID" value="KAJ1155884.1"/>
    <property type="molecule type" value="Genomic_DNA"/>
</dbReference>
<protein>
    <submittedName>
        <fullName evidence="1">Uncharacterized protein</fullName>
    </submittedName>
</protein>
<evidence type="ECO:0000313" key="1">
    <source>
        <dbReference type="EMBL" id="KAJ1155884.1"/>
    </source>
</evidence>
<reference evidence="1" key="1">
    <citation type="journal article" date="2022" name="bioRxiv">
        <title>Sequencing and chromosome-scale assembly of the giantPleurodeles waltlgenome.</title>
        <authorList>
            <person name="Brown T."/>
            <person name="Elewa A."/>
            <person name="Iarovenko S."/>
            <person name="Subramanian E."/>
            <person name="Araus A.J."/>
            <person name="Petzold A."/>
            <person name="Susuki M."/>
            <person name="Suzuki K.-i.T."/>
            <person name="Hayashi T."/>
            <person name="Toyoda A."/>
            <person name="Oliveira C."/>
            <person name="Osipova E."/>
            <person name="Leigh N.D."/>
            <person name="Simon A."/>
            <person name="Yun M.H."/>
        </authorList>
    </citation>
    <scope>NUCLEOTIDE SEQUENCE</scope>
    <source>
        <strain evidence="1">20211129_DDA</strain>
        <tissue evidence="1">Liver</tissue>
    </source>
</reference>
<evidence type="ECO:0000313" key="2">
    <source>
        <dbReference type="Proteomes" id="UP001066276"/>
    </source>
</evidence>
<keyword evidence="2" id="KW-1185">Reference proteome</keyword>
<name>A0AAV7RXD6_PLEWA</name>
<gene>
    <name evidence="1" type="ORF">NDU88_008609</name>
</gene>
<proteinExistence type="predicted"/>
<dbReference type="Proteomes" id="UP001066276">
    <property type="component" value="Chromosome 5"/>
</dbReference>
<accession>A0AAV7RXD6</accession>
<sequence>MAAGAGWLLCERRSSEVSERNCHWDVGGGLIEELRAATCSKSGAWLLERGSYVSKRHRRQVGSVPEGPCKYRKRNDNLGGIESN</sequence>
<comment type="caution">
    <text evidence="1">The sequence shown here is derived from an EMBL/GenBank/DDBJ whole genome shotgun (WGS) entry which is preliminary data.</text>
</comment>